<dbReference type="GO" id="GO:0030295">
    <property type="term" value="F:protein kinase activator activity"/>
    <property type="evidence" value="ECO:0007669"/>
    <property type="project" value="TreeGrafter"/>
</dbReference>
<dbReference type="SMART" id="SM00387">
    <property type="entry name" value="HATPase_c"/>
    <property type="match status" value="1"/>
</dbReference>
<feature type="transmembrane region" description="Helical" evidence="8">
    <location>
        <begin position="6"/>
        <end position="24"/>
    </location>
</feature>
<keyword evidence="8" id="KW-1133">Transmembrane helix</keyword>
<dbReference type="InterPro" id="IPR003594">
    <property type="entry name" value="HATPase_dom"/>
</dbReference>
<dbReference type="EC" id="2.7.13.3" evidence="2"/>
<dbReference type="InterPro" id="IPR005467">
    <property type="entry name" value="His_kinase_dom"/>
</dbReference>
<feature type="transmembrane region" description="Helical" evidence="8">
    <location>
        <begin position="248"/>
        <end position="267"/>
    </location>
</feature>
<feature type="domain" description="Histidine kinase" evidence="9">
    <location>
        <begin position="469"/>
        <end position="675"/>
    </location>
</feature>
<feature type="transmembrane region" description="Helical" evidence="8">
    <location>
        <begin position="33"/>
        <end position="53"/>
    </location>
</feature>
<evidence type="ECO:0000313" key="11">
    <source>
        <dbReference type="Proteomes" id="UP000068447"/>
    </source>
</evidence>
<dbReference type="Pfam" id="PF02518">
    <property type="entry name" value="HATPase_c"/>
    <property type="match status" value="1"/>
</dbReference>
<dbReference type="SUPFAM" id="SSF55781">
    <property type="entry name" value="GAF domain-like"/>
    <property type="match status" value="1"/>
</dbReference>
<evidence type="ECO:0000256" key="8">
    <source>
        <dbReference type="SAM" id="Phobius"/>
    </source>
</evidence>
<feature type="transmembrane region" description="Helical" evidence="8">
    <location>
        <begin position="119"/>
        <end position="139"/>
    </location>
</feature>
<dbReference type="AlphaFoldDB" id="A0A0U3AHD3"/>
<reference evidence="10 11" key="1">
    <citation type="submission" date="2015-12" db="EMBL/GenBank/DDBJ databases">
        <title>Complete genome of Lacimicrobium alkaliphilum KCTC 32984.</title>
        <authorList>
            <person name="Kim S.-G."/>
            <person name="Lee Y.-J."/>
        </authorList>
    </citation>
    <scope>NUCLEOTIDE SEQUENCE [LARGE SCALE GENOMIC DNA]</scope>
    <source>
        <strain evidence="10 11">YelD216</strain>
    </source>
</reference>
<dbReference type="PROSITE" id="PS50109">
    <property type="entry name" value="HIS_KIN"/>
    <property type="match status" value="1"/>
</dbReference>
<dbReference type="InterPro" id="IPR029016">
    <property type="entry name" value="GAF-like_dom_sf"/>
</dbReference>
<accession>A0A0U3AHD3</accession>
<feature type="transmembrane region" description="Helical" evidence="8">
    <location>
        <begin position="92"/>
        <end position="113"/>
    </location>
</feature>
<evidence type="ECO:0000256" key="1">
    <source>
        <dbReference type="ARBA" id="ARBA00000085"/>
    </source>
</evidence>
<evidence type="ECO:0000256" key="3">
    <source>
        <dbReference type="ARBA" id="ARBA00022679"/>
    </source>
</evidence>
<sequence>MMFAAGYALTLAGNLLLLLLLFTVKKPGLAKRLLLLAVVVNMLWALANLGFAVELLKPHWMMQAEGLRGLLWLLFTCSVLKQDLVRLRELMLQPVTMMVIVLPAVAIALPWLLAIELKWLFLLHTVIALVVLILLETLYRQSGEQRWHYKPLVIYLGATSLYDFVMFADATMVNQMDPLYWSARGYIYALLLPALVVGIRRIKHWGIEIFISRDVVLHSTLLLAAGGYLFVMAVAGYAIRYFGGDWSGPVQLVLLFLSLTLLAVLLLSNSFRARVKVFITKHFFANQYDYREEWLKLSKTLNASEKSLPKVFEKGLRCFLQAINYDRGLLLKCKGQQLDVISATGSQPLTEVEKEVLQQLQMFLRQKHWLVDIEELRYKPFLYEGLKINHAILNQCRFQLVVPIYQDEQLWGMALMHTSQTDRIRLDWELRDYLSAVTAQVANYLFHYEAAQELAENAQFAAFNRMSAFVLHDLKNVLAQIDLILCNAEQHKDNPEFIEDTFETLQHTKTRMDRMLRQLTEKKESQPSTTKTTDLLQLTDKVIQQRCHQYQPAPVVQKLADISLPVDEEKLCNVLYHLISNAQQATADDGMVTVRVGMAQEPGFALIEIEDNGCGMSADFIANRLFKPFDTTKGNAGMGIGAYDAKNYIEKIGGRLEVSSTEGQGATFSLFLPIA</sequence>
<gene>
    <name evidence="10" type="ORF">AT746_13220</name>
</gene>
<dbReference type="PANTHER" id="PTHR42878:SF7">
    <property type="entry name" value="SENSOR HISTIDINE KINASE GLRK"/>
    <property type="match status" value="1"/>
</dbReference>
<dbReference type="Proteomes" id="UP000068447">
    <property type="component" value="Chromosome"/>
</dbReference>
<evidence type="ECO:0000313" key="10">
    <source>
        <dbReference type="EMBL" id="ALT00463.1"/>
    </source>
</evidence>
<evidence type="ECO:0000259" key="9">
    <source>
        <dbReference type="PROSITE" id="PS50109"/>
    </source>
</evidence>
<keyword evidence="3" id="KW-0808">Transferase</keyword>
<dbReference type="STRING" id="1526571.AT746_13220"/>
<feature type="transmembrane region" description="Helical" evidence="8">
    <location>
        <begin position="220"/>
        <end position="242"/>
    </location>
</feature>
<dbReference type="GO" id="GO:0005524">
    <property type="term" value="F:ATP binding"/>
    <property type="evidence" value="ECO:0007669"/>
    <property type="project" value="UniProtKB-KW"/>
</dbReference>
<dbReference type="PANTHER" id="PTHR42878">
    <property type="entry name" value="TWO-COMPONENT HISTIDINE KINASE"/>
    <property type="match status" value="1"/>
</dbReference>
<keyword evidence="7" id="KW-0902">Two-component regulatory system</keyword>
<evidence type="ECO:0000256" key="6">
    <source>
        <dbReference type="ARBA" id="ARBA00022840"/>
    </source>
</evidence>
<dbReference type="OrthoDB" id="9785691at2"/>
<keyword evidence="4" id="KW-0547">Nucleotide-binding</keyword>
<proteinExistence type="predicted"/>
<dbReference type="InterPro" id="IPR014265">
    <property type="entry name" value="XrtA/PrsK"/>
</dbReference>
<comment type="catalytic activity">
    <reaction evidence="1">
        <text>ATP + protein L-histidine = ADP + protein N-phospho-L-histidine.</text>
        <dbReference type="EC" id="2.7.13.3"/>
    </reaction>
</comment>
<feature type="transmembrane region" description="Helical" evidence="8">
    <location>
        <begin position="179"/>
        <end position="199"/>
    </location>
</feature>
<dbReference type="Gene3D" id="3.30.450.40">
    <property type="match status" value="1"/>
</dbReference>
<dbReference type="SUPFAM" id="SSF55874">
    <property type="entry name" value="ATPase domain of HSP90 chaperone/DNA topoisomerase II/histidine kinase"/>
    <property type="match status" value="1"/>
</dbReference>
<evidence type="ECO:0000256" key="4">
    <source>
        <dbReference type="ARBA" id="ARBA00022741"/>
    </source>
</evidence>
<keyword evidence="5" id="KW-0418">Kinase</keyword>
<protein>
    <recommendedName>
        <fullName evidence="2">histidine kinase</fullName>
        <ecNumber evidence="2">2.7.13.3</ecNumber>
    </recommendedName>
</protein>
<evidence type="ECO:0000256" key="2">
    <source>
        <dbReference type="ARBA" id="ARBA00012438"/>
    </source>
</evidence>
<keyword evidence="11" id="KW-1185">Reference proteome</keyword>
<keyword evidence="8" id="KW-0472">Membrane</keyword>
<dbReference type="Gene3D" id="3.30.565.10">
    <property type="entry name" value="Histidine kinase-like ATPase, C-terminal domain"/>
    <property type="match status" value="1"/>
</dbReference>
<feature type="transmembrane region" description="Helical" evidence="8">
    <location>
        <begin position="151"/>
        <end position="173"/>
    </location>
</feature>
<dbReference type="PRINTS" id="PR00344">
    <property type="entry name" value="BCTRLSENSOR"/>
</dbReference>
<evidence type="ECO:0000256" key="7">
    <source>
        <dbReference type="ARBA" id="ARBA00023012"/>
    </source>
</evidence>
<dbReference type="EMBL" id="CP013650">
    <property type="protein sequence ID" value="ALT00463.1"/>
    <property type="molecule type" value="Genomic_DNA"/>
</dbReference>
<name>A0A0U3AHD3_9ALTE</name>
<dbReference type="InterPro" id="IPR036890">
    <property type="entry name" value="HATPase_C_sf"/>
</dbReference>
<dbReference type="GO" id="GO:0007234">
    <property type="term" value="P:osmosensory signaling via phosphorelay pathway"/>
    <property type="evidence" value="ECO:0007669"/>
    <property type="project" value="TreeGrafter"/>
</dbReference>
<dbReference type="NCBIfam" id="TIGR02916">
    <property type="entry name" value="PEP_his_kin"/>
    <property type="match status" value="1"/>
</dbReference>
<dbReference type="GO" id="GO:0004673">
    <property type="term" value="F:protein histidine kinase activity"/>
    <property type="evidence" value="ECO:0007669"/>
    <property type="project" value="UniProtKB-EC"/>
</dbReference>
<keyword evidence="8" id="KW-0812">Transmembrane</keyword>
<dbReference type="InterPro" id="IPR050351">
    <property type="entry name" value="BphY/WalK/GraS-like"/>
</dbReference>
<dbReference type="GO" id="GO:0000156">
    <property type="term" value="F:phosphorelay response regulator activity"/>
    <property type="evidence" value="ECO:0007669"/>
    <property type="project" value="TreeGrafter"/>
</dbReference>
<dbReference type="KEGG" id="lal:AT746_13220"/>
<organism evidence="10 11">
    <name type="scientific">Lacimicrobium alkaliphilum</name>
    <dbReference type="NCBI Taxonomy" id="1526571"/>
    <lineage>
        <taxon>Bacteria</taxon>
        <taxon>Pseudomonadati</taxon>
        <taxon>Pseudomonadota</taxon>
        <taxon>Gammaproteobacteria</taxon>
        <taxon>Alteromonadales</taxon>
        <taxon>Alteromonadaceae</taxon>
        <taxon>Lacimicrobium</taxon>
    </lineage>
</organism>
<evidence type="ECO:0000256" key="5">
    <source>
        <dbReference type="ARBA" id="ARBA00022777"/>
    </source>
</evidence>
<dbReference type="InterPro" id="IPR004358">
    <property type="entry name" value="Sig_transdc_His_kin-like_C"/>
</dbReference>
<keyword evidence="6" id="KW-0067">ATP-binding</keyword>